<gene>
    <name evidence="2" type="ORF">GMOD_00004860</name>
</gene>
<dbReference type="AlphaFoldDB" id="A0A3M7MHM7"/>
<sequence length="292" mass="31872">MGVTIVETGAAVSCSKSSPGCLKALAGSLVSEPIISQPQLDLVATIDFAGNKEPRPCLPRGPRLSECSSIFHPQSLMSCFGLDRDHWHHLALKQALALTTLRQSLENYKVTTCSLSAENTHLHSRHYKHVITIASLTSSLQSLAIKNEQLMSNLAETARSLLQLRKSDRAKGKVHQRNLRLKSILNRFSKKGVAARAKADADTEAALKEALAAAWERIEELEARGEALLDALDDHDHDHDHDHDDGNSDGSENGGGMGCEVGHLEAEVAFRGALEDEAFRAMRDEWESLLGE</sequence>
<dbReference type="Proteomes" id="UP000265663">
    <property type="component" value="Unassembled WGS sequence"/>
</dbReference>
<keyword evidence="3" id="KW-1185">Reference proteome</keyword>
<proteinExistence type="predicted"/>
<protein>
    <submittedName>
        <fullName evidence="2">Uncharacterized protein</fullName>
    </submittedName>
</protein>
<feature type="compositionally biased region" description="Basic and acidic residues" evidence="1">
    <location>
        <begin position="233"/>
        <end position="246"/>
    </location>
</feature>
<organism evidence="2 3">
    <name type="scientific">Pyrenophora seminiperda CCB06</name>
    <dbReference type="NCBI Taxonomy" id="1302712"/>
    <lineage>
        <taxon>Eukaryota</taxon>
        <taxon>Fungi</taxon>
        <taxon>Dikarya</taxon>
        <taxon>Ascomycota</taxon>
        <taxon>Pezizomycotina</taxon>
        <taxon>Dothideomycetes</taxon>
        <taxon>Pleosporomycetidae</taxon>
        <taxon>Pleosporales</taxon>
        <taxon>Pleosporineae</taxon>
        <taxon>Pleosporaceae</taxon>
        <taxon>Pyrenophora</taxon>
    </lineage>
</organism>
<evidence type="ECO:0000313" key="3">
    <source>
        <dbReference type="Proteomes" id="UP000265663"/>
    </source>
</evidence>
<dbReference type="EMBL" id="KE747843">
    <property type="protein sequence ID" value="RMZ74035.1"/>
    <property type="molecule type" value="Genomic_DNA"/>
</dbReference>
<evidence type="ECO:0000256" key="1">
    <source>
        <dbReference type="SAM" id="MobiDB-lite"/>
    </source>
</evidence>
<feature type="region of interest" description="Disordered" evidence="1">
    <location>
        <begin position="233"/>
        <end position="259"/>
    </location>
</feature>
<dbReference type="OrthoDB" id="3782133at2759"/>
<name>A0A3M7MHM7_9PLEO</name>
<evidence type="ECO:0000313" key="2">
    <source>
        <dbReference type="EMBL" id="RMZ74035.1"/>
    </source>
</evidence>
<reference evidence="2 3" key="1">
    <citation type="journal article" date="2014" name="PLoS ONE">
        <title>De novo Genome Assembly of the Fungal Plant Pathogen Pyrenophora semeniperda.</title>
        <authorList>
            <person name="Soliai M.M."/>
            <person name="Meyer S.E."/>
            <person name="Udall J.A."/>
            <person name="Elzinga D.E."/>
            <person name="Hermansen R.A."/>
            <person name="Bodily P.M."/>
            <person name="Hart A.A."/>
            <person name="Coleman C.E."/>
        </authorList>
    </citation>
    <scope>NUCLEOTIDE SEQUENCE [LARGE SCALE GENOMIC DNA]</scope>
    <source>
        <strain evidence="2 3">CCB06</strain>
        <tissue evidence="2">Mycelium</tissue>
    </source>
</reference>
<accession>A0A3M7MHM7</accession>